<keyword evidence="3" id="KW-0238">DNA-binding</keyword>
<comment type="caution">
    <text evidence="6">The sequence shown here is derived from an EMBL/GenBank/DDBJ whole genome shotgun (WGS) entry which is preliminary data.</text>
</comment>
<dbReference type="InterPro" id="IPR022689">
    <property type="entry name" value="Iron_dep_repressor"/>
</dbReference>
<keyword evidence="4" id="KW-0804">Transcription</keyword>
<dbReference type="InterPro" id="IPR050536">
    <property type="entry name" value="DtxR_MntR_Metal-Reg"/>
</dbReference>
<evidence type="ECO:0000313" key="6">
    <source>
        <dbReference type="EMBL" id="RGC26112.1"/>
    </source>
</evidence>
<dbReference type="PANTHER" id="PTHR33238">
    <property type="entry name" value="IRON (METAL) DEPENDENT REPRESSOR, DTXR FAMILY"/>
    <property type="match status" value="1"/>
</dbReference>
<sequence length="146" mass="17189">MDNRNNFYTQKGYELHNTDDLTASMEDYLEMICRMLKGQDIVRIQALSENLHVKPSSASKMVNALKERGYISFQKYGYLTATPKGLEVGEYLLYRHDILHKFLCLLNHSENELEQVEKIEHFINRETIENLHLLLERLKSSTSFFQ</sequence>
<dbReference type="Proteomes" id="UP000261111">
    <property type="component" value="Unassembled WGS sequence"/>
</dbReference>
<gene>
    <name evidence="6" type="ORF">DWX41_19640</name>
</gene>
<evidence type="ECO:0000256" key="4">
    <source>
        <dbReference type="ARBA" id="ARBA00023163"/>
    </source>
</evidence>
<dbReference type="SMART" id="SM00529">
    <property type="entry name" value="HTH_DTXR"/>
    <property type="match status" value="1"/>
</dbReference>
<dbReference type="RefSeq" id="WP_081732997.1">
    <property type="nucleotide sequence ID" value="NZ_QVIA01000029.1"/>
</dbReference>
<evidence type="ECO:0000313" key="7">
    <source>
        <dbReference type="Proteomes" id="UP000261111"/>
    </source>
</evidence>
<dbReference type="PANTHER" id="PTHR33238:SF7">
    <property type="entry name" value="IRON-DEPENDENT TRANSCRIPTIONAL REGULATOR"/>
    <property type="match status" value="1"/>
</dbReference>
<dbReference type="InterPro" id="IPR036390">
    <property type="entry name" value="WH_DNA-bd_sf"/>
</dbReference>
<dbReference type="SUPFAM" id="SSF47979">
    <property type="entry name" value="Iron-dependent repressor protein, dimerization domain"/>
    <property type="match status" value="1"/>
</dbReference>
<dbReference type="GO" id="GO:0003700">
    <property type="term" value="F:DNA-binding transcription factor activity"/>
    <property type="evidence" value="ECO:0007669"/>
    <property type="project" value="InterPro"/>
</dbReference>
<feature type="domain" description="HTH dtxR-type" evidence="5">
    <location>
        <begin position="21"/>
        <end position="82"/>
    </location>
</feature>
<dbReference type="GeneID" id="93332185"/>
<dbReference type="Gene3D" id="1.10.10.10">
    <property type="entry name" value="Winged helix-like DNA-binding domain superfamily/Winged helix DNA-binding domain"/>
    <property type="match status" value="1"/>
</dbReference>
<evidence type="ECO:0000256" key="2">
    <source>
        <dbReference type="ARBA" id="ARBA00023015"/>
    </source>
</evidence>
<proteinExistence type="inferred from homology"/>
<dbReference type="Pfam" id="PF02742">
    <property type="entry name" value="Fe_dep_repr_C"/>
    <property type="match status" value="1"/>
</dbReference>
<dbReference type="GO" id="GO:0003677">
    <property type="term" value="F:DNA binding"/>
    <property type="evidence" value="ECO:0007669"/>
    <property type="project" value="UniProtKB-KW"/>
</dbReference>
<evidence type="ECO:0000259" key="5">
    <source>
        <dbReference type="PROSITE" id="PS50944"/>
    </source>
</evidence>
<protein>
    <submittedName>
        <fullName evidence="6">Metal-dependent transcriptional regulator</fullName>
    </submittedName>
</protein>
<dbReference type="EMBL" id="QVIA01000029">
    <property type="protein sequence ID" value="RGC26112.1"/>
    <property type="molecule type" value="Genomic_DNA"/>
</dbReference>
<reference evidence="6 7" key="1">
    <citation type="submission" date="2018-08" db="EMBL/GenBank/DDBJ databases">
        <title>A genome reference for cultivated species of the human gut microbiota.</title>
        <authorList>
            <person name="Zou Y."/>
            <person name="Xue W."/>
            <person name="Luo G."/>
        </authorList>
    </citation>
    <scope>NUCLEOTIDE SEQUENCE [LARGE SCALE GENOMIC DNA]</scope>
    <source>
        <strain evidence="6 7">AF19-21</strain>
    </source>
</reference>
<organism evidence="6 7">
    <name type="scientific">Hungatella hathewayi</name>
    <dbReference type="NCBI Taxonomy" id="154046"/>
    <lineage>
        <taxon>Bacteria</taxon>
        <taxon>Bacillati</taxon>
        <taxon>Bacillota</taxon>
        <taxon>Clostridia</taxon>
        <taxon>Lachnospirales</taxon>
        <taxon>Lachnospiraceae</taxon>
        <taxon>Hungatella</taxon>
    </lineage>
</organism>
<dbReference type="GO" id="GO:0046914">
    <property type="term" value="F:transition metal ion binding"/>
    <property type="evidence" value="ECO:0007669"/>
    <property type="project" value="InterPro"/>
</dbReference>
<evidence type="ECO:0000256" key="3">
    <source>
        <dbReference type="ARBA" id="ARBA00023125"/>
    </source>
</evidence>
<evidence type="ECO:0000256" key="1">
    <source>
        <dbReference type="ARBA" id="ARBA00007871"/>
    </source>
</evidence>
<accession>A0A3E2WHA2</accession>
<name>A0A3E2WHA2_9FIRM</name>
<keyword evidence="2" id="KW-0805">Transcription regulation</keyword>
<dbReference type="InterPro" id="IPR001367">
    <property type="entry name" value="Fe_dep_repressor"/>
</dbReference>
<dbReference type="InterPro" id="IPR022687">
    <property type="entry name" value="HTH_DTXR"/>
</dbReference>
<dbReference type="PROSITE" id="PS50944">
    <property type="entry name" value="HTH_DTXR"/>
    <property type="match status" value="1"/>
</dbReference>
<dbReference type="GO" id="GO:0046983">
    <property type="term" value="F:protein dimerization activity"/>
    <property type="evidence" value="ECO:0007669"/>
    <property type="project" value="InterPro"/>
</dbReference>
<comment type="similarity">
    <text evidence="1">Belongs to the DtxR/MntR family.</text>
</comment>
<dbReference type="Gene3D" id="1.10.60.10">
    <property type="entry name" value="Iron dependent repressor, metal binding and dimerisation domain"/>
    <property type="match status" value="1"/>
</dbReference>
<dbReference type="InterPro" id="IPR036421">
    <property type="entry name" value="Fe_dep_repressor_sf"/>
</dbReference>
<dbReference type="SUPFAM" id="SSF46785">
    <property type="entry name" value="Winged helix' DNA-binding domain"/>
    <property type="match status" value="1"/>
</dbReference>
<dbReference type="InterPro" id="IPR036388">
    <property type="entry name" value="WH-like_DNA-bd_sf"/>
</dbReference>
<dbReference type="Pfam" id="PF01325">
    <property type="entry name" value="Fe_dep_repress"/>
    <property type="match status" value="1"/>
</dbReference>
<dbReference type="AlphaFoldDB" id="A0A3E2WHA2"/>